<dbReference type="AlphaFoldDB" id="A0A387FKS5"/>
<evidence type="ECO:0008006" key="4">
    <source>
        <dbReference type="Google" id="ProtNLM"/>
    </source>
</evidence>
<sequence>MAADRRRFAWTNAVLTVLVALALLFAPTAGAQAMQCHERPVHGYSRVEHIPTQKDANASLQGGFHTPDHKSCCAVPCGFCIVLTSTERIEVPAPTVSFLRFAWADQSGTGLALPPTLGPPRLPV</sequence>
<proteinExistence type="predicted"/>
<evidence type="ECO:0000313" key="3">
    <source>
        <dbReference type="Proteomes" id="UP000282195"/>
    </source>
</evidence>
<dbReference type="Proteomes" id="UP000282195">
    <property type="component" value="Chromosome"/>
</dbReference>
<dbReference type="OrthoDB" id="8383028at2"/>
<keyword evidence="3" id="KW-1185">Reference proteome</keyword>
<reference evidence="2 3" key="1">
    <citation type="submission" date="2018-10" db="EMBL/GenBank/DDBJ databases">
        <title>Rhizobium etli, R. leguminosarum and a new Rhizobium genospecies from Phaseolus dumosus.</title>
        <authorList>
            <person name="Ramirez-Puebla S.T."/>
            <person name="Rogel-Hernandez M.A."/>
            <person name="Guerrero G."/>
            <person name="Ormeno-Orrillo E."/>
            <person name="Martinez-Romero J.C."/>
            <person name="Negrete-Yankelevich S."/>
            <person name="Martinez-Romero E."/>
        </authorList>
    </citation>
    <scope>NUCLEOTIDE SEQUENCE [LARGE SCALE GENOMIC DNA]</scope>
    <source>
        <strain evidence="2 3">CCGE525</strain>
    </source>
</reference>
<dbReference type="KEGG" id="rjg:CCGE525_09000"/>
<evidence type="ECO:0000256" key="1">
    <source>
        <dbReference type="SAM" id="SignalP"/>
    </source>
</evidence>
<feature type="chain" id="PRO_5017345481" description="DUF2946 domain-containing protein" evidence="1">
    <location>
        <begin position="32"/>
        <end position="124"/>
    </location>
</feature>
<name>A0A387FKS5_9HYPH</name>
<dbReference type="InterPro" id="IPR006311">
    <property type="entry name" value="TAT_signal"/>
</dbReference>
<keyword evidence="1" id="KW-0732">Signal</keyword>
<evidence type="ECO:0000313" key="2">
    <source>
        <dbReference type="EMBL" id="AYG58923.1"/>
    </source>
</evidence>
<dbReference type="EMBL" id="CP032694">
    <property type="protein sequence ID" value="AYG58923.1"/>
    <property type="molecule type" value="Genomic_DNA"/>
</dbReference>
<gene>
    <name evidence="2" type="ORF">CCGE525_09000</name>
</gene>
<protein>
    <recommendedName>
        <fullName evidence="4">DUF2946 domain-containing protein</fullName>
    </recommendedName>
</protein>
<dbReference type="PROSITE" id="PS51318">
    <property type="entry name" value="TAT"/>
    <property type="match status" value="1"/>
</dbReference>
<accession>A0A387FKS5</accession>
<organism evidence="2 3">
    <name type="scientific">Rhizobium jaguaris</name>
    <dbReference type="NCBI Taxonomy" id="1312183"/>
    <lineage>
        <taxon>Bacteria</taxon>
        <taxon>Pseudomonadati</taxon>
        <taxon>Pseudomonadota</taxon>
        <taxon>Alphaproteobacteria</taxon>
        <taxon>Hyphomicrobiales</taxon>
        <taxon>Rhizobiaceae</taxon>
        <taxon>Rhizobium/Agrobacterium group</taxon>
        <taxon>Rhizobium</taxon>
    </lineage>
</organism>
<feature type="signal peptide" evidence="1">
    <location>
        <begin position="1"/>
        <end position="31"/>
    </location>
</feature>